<dbReference type="WBParaSite" id="jg25054">
    <property type="protein sequence ID" value="jg25054"/>
    <property type="gene ID" value="jg25054"/>
</dbReference>
<evidence type="ECO:0000313" key="2">
    <source>
        <dbReference type="WBParaSite" id="jg25054"/>
    </source>
</evidence>
<evidence type="ECO:0000313" key="1">
    <source>
        <dbReference type="Proteomes" id="UP000887574"/>
    </source>
</evidence>
<name>A0A915DZB9_9BILA</name>
<organism evidence="1 2">
    <name type="scientific">Ditylenchus dipsaci</name>
    <dbReference type="NCBI Taxonomy" id="166011"/>
    <lineage>
        <taxon>Eukaryota</taxon>
        <taxon>Metazoa</taxon>
        <taxon>Ecdysozoa</taxon>
        <taxon>Nematoda</taxon>
        <taxon>Chromadorea</taxon>
        <taxon>Rhabditida</taxon>
        <taxon>Tylenchina</taxon>
        <taxon>Tylenchomorpha</taxon>
        <taxon>Sphaerularioidea</taxon>
        <taxon>Anguinidae</taxon>
        <taxon>Anguininae</taxon>
        <taxon>Ditylenchus</taxon>
    </lineage>
</organism>
<dbReference type="AlphaFoldDB" id="A0A915DZB9"/>
<protein>
    <submittedName>
        <fullName evidence="2">Uncharacterized protein</fullName>
    </submittedName>
</protein>
<accession>A0A915DZB9</accession>
<sequence length="93" mass="10363">MAKSRCQVLFWRIGKGASDADEKSAEPLTEEQSKLELKKWAEYLDGTACAESGRWYVGRIPADVSTANVEEPNVVSDSDLMEVEEEPELQVTN</sequence>
<reference evidence="2" key="1">
    <citation type="submission" date="2022-11" db="UniProtKB">
        <authorList>
            <consortium name="WormBaseParasite"/>
        </authorList>
    </citation>
    <scope>IDENTIFICATION</scope>
</reference>
<keyword evidence="1" id="KW-1185">Reference proteome</keyword>
<proteinExistence type="predicted"/>
<dbReference type="Proteomes" id="UP000887574">
    <property type="component" value="Unplaced"/>
</dbReference>